<dbReference type="PROSITE" id="PS51910">
    <property type="entry name" value="GH18_2"/>
    <property type="match status" value="1"/>
</dbReference>
<dbReference type="SUPFAM" id="SSF51445">
    <property type="entry name" value="(Trans)glycosidases"/>
    <property type="match status" value="1"/>
</dbReference>
<keyword evidence="3" id="KW-1185">Reference proteome</keyword>
<dbReference type="PANTHER" id="PTHR46073">
    <property type="entry name" value="CHITINASE"/>
    <property type="match status" value="1"/>
</dbReference>
<evidence type="ECO:0000313" key="3">
    <source>
        <dbReference type="Proteomes" id="UP000095282"/>
    </source>
</evidence>
<evidence type="ECO:0000259" key="2">
    <source>
        <dbReference type="PROSITE" id="PS51910"/>
    </source>
</evidence>
<name>A0A1I7UCG2_9PELO</name>
<organism evidence="3 4">
    <name type="scientific">Caenorhabditis tropicalis</name>
    <dbReference type="NCBI Taxonomy" id="1561998"/>
    <lineage>
        <taxon>Eukaryota</taxon>
        <taxon>Metazoa</taxon>
        <taxon>Ecdysozoa</taxon>
        <taxon>Nematoda</taxon>
        <taxon>Chromadorea</taxon>
        <taxon>Rhabditida</taxon>
        <taxon>Rhabditina</taxon>
        <taxon>Rhabditomorpha</taxon>
        <taxon>Rhabditoidea</taxon>
        <taxon>Rhabditidae</taxon>
        <taxon>Peloderinae</taxon>
        <taxon>Caenorhabditis</taxon>
    </lineage>
</organism>
<dbReference type="InterPro" id="IPR017853">
    <property type="entry name" value="GH"/>
</dbReference>
<feature type="domain" description="GH18" evidence="2">
    <location>
        <begin position="95"/>
        <end position="193"/>
    </location>
</feature>
<dbReference type="AlphaFoldDB" id="A0A1I7UCG2"/>
<feature type="transmembrane region" description="Helical" evidence="1">
    <location>
        <begin position="33"/>
        <end position="56"/>
    </location>
</feature>
<dbReference type="WBParaSite" id="Csp11.Scaffold629.g7931.t1">
    <property type="protein sequence ID" value="Csp11.Scaffold629.g7931.t1"/>
    <property type="gene ID" value="Csp11.Scaffold629.g7931"/>
</dbReference>
<dbReference type="PANTHER" id="PTHR46073:SF9">
    <property type="entry name" value="GH18 DOMAIN-CONTAINING PROTEIN"/>
    <property type="match status" value="1"/>
</dbReference>
<reference evidence="4" key="1">
    <citation type="submission" date="2016-11" db="UniProtKB">
        <authorList>
            <consortium name="WormBaseParasite"/>
        </authorList>
    </citation>
    <scope>IDENTIFICATION</scope>
</reference>
<keyword evidence="1" id="KW-1133">Transmembrane helix</keyword>
<evidence type="ECO:0000256" key="1">
    <source>
        <dbReference type="SAM" id="Phobius"/>
    </source>
</evidence>
<dbReference type="Proteomes" id="UP000095282">
    <property type="component" value="Unplaced"/>
</dbReference>
<dbReference type="InterPro" id="IPR001223">
    <property type="entry name" value="Glyco_hydro18_cat"/>
</dbReference>
<proteinExistence type="predicted"/>
<dbReference type="eggNOG" id="KOG2806">
    <property type="taxonomic scope" value="Eukaryota"/>
</dbReference>
<evidence type="ECO:0000313" key="4">
    <source>
        <dbReference type="WBParaSite" id="Csp11.Scaffold629.g7931.t1"/>
    </source>
</evidence>
<sequence>MPSRRDENTPLRNTSSIREDTSCQKFIKPYRSLLILFLIIVGWIPPAFVLSEAIMYCCADILTNRVPKTDIPFLDNTKLVDPSRSLSVPAEKCGKRIINYHRDIFEPVKEMKIRNLTHLIFAFISMSSNGDIGFYSDEHEEKFSDLKRRARMVNTGMKVMAAIGGAGRSNHFENVIGNIETRRHFIDSIAFFF</sequence>
<dbReference type="GO" id="GO:0005975">
    <property type="term" value="P:carbohydrate metabolic process"/>
    <property type="evidence" value="ECO:0007669"/>
    <property type="project" value="InterPro"/>
</dbReference>
<protein>
    <submittedName>
        <fullName evidence="4">Glyco_hydro_18 domain-containing protein</fullName>
    </submittedName>
</protein>
<keyword evidence="1" id="KW-0472">Membrane</keyword>
<dbReference type="Pfam" id="PF00704">
    <property type="entry name" value="Glyco_hydro_18"/>
    <property type="match status" value="1"/>
</dbReference>
<dbReference type="Gene3D" id="3.20.20.80">
    <property type="entry name" value="Glycosidases"/>
    <property type="match status" value="1"/>
</dbReference>
<accession>A0A1I7UCG2</accession>
<dbReference type="STRING" id="1561998.A0A1I7UCG2"/>
<keyword evidence="1" id="KW-0812">Transmembrane</keyword>